<dbReference type="AlphaFoldDB" id="A0A8J4R8G8"/>
<feature type="region of interest" description="Disordered" evidence="1">
    <location>
        <begin position="1"/>
        <end position="22"/>
    </location>
</feature>
<dbReference type="OrthoDB" id="10425696at2759"/>
<dbReference type="Proteomes" id="UP000737018">
    <property type="component" value="Unassembled WGS sequence"/>
</dbReference>
<proteinExistence type="predicted"/>
<dbReference type="EMBL" id="JRKL02002435">
    <property type="protein sequence ID" value="KAF3958984.1"/>
    <property type="molecule type" value="Genomic_DNA"/>
</dbReference>
<organism evidence="2 3">
    <name type="scientific">Castanea mollissima</name>
    <name type="common">Chinese chestnut</name>
    <dbReference type="NCBI Taxonomy" id="60419"/>
    <lineage>
        <taxon>Eukaryota</taxon>
        <taxon>Viridiplantae</taxon>
        <taxon>Streptophyta</taxon>
        <taxon>Embryophyta</taxon>
        <taxon>Tracheophyta</taxon>
        <taxon>Spermatophyta</taxon>
        <taxon>Magnoliopsida</taxon>
        <taxon>eudicotyledons</taxon>
        <taxon>Gunneridae</taxon>
        <taxon>Pentapetalae</taxon>
        <taxon>rosids</taxon>
        <taxon>fabids</taxon>
        <taxon>Fagales</taxon>
        <taxon>Fagaceae</taxon>
        <taxon>Castanea</taxon>
    </lineage>
</organism>
<evidence type="ECO:0000313" key="2">
    <source>
        <dbReference type="EMBL" id="KAF3958984.1"/>
    </source>
</evidence>
<evidence type="ECO:0000313" key="3">
    <source>
        <dbReference type="Proteomes" id="UP000737018"/>
    </source>
</evidence>
<reference evidence="2" key="1">
    <citation type="submission" date="2020-03" db="EMBL/GenBank/DDBJ databases">
        <title>Castanea mollissima Vanexum genome sequencing.</title>
        <authorList>
            <person name="Staton M."/>
        </authorList>
    </citation>
    <scope>NUCLEOTIDE SEQUENCE</scope>
    <source>
        <tissue evidence="2">Leaf</tissue>
    </source>
</reference>
<protein>
    <submittedName>
        <fullName evidence="2">Uncharacterized protein</fullName>
    </submittedName>
</protein>
<sequence length="323" mass="35737">MGHGMLVSKDDRPTANSIGFGATTTTTRSLGVSGIEADDDDGVELVSETQKIKKDHLKAFGVMPETFGGEYNCLFGDSLWEDPHCCTAYIQVESLDKEAQEEDMHLFAPTMALVQQGSYYLPCGGSSGGEKGAGLLVVSAYIVVYTASPADHDSCSCIWANASELSVIFWSLASKWGKRLFIGCIPIEATIDNMQLHFSQFGHALDLYLPMVKVVDLYLEECPRCHHDMPLVGIGTCLGLIGIGMWVAGVSKEEPQKFLIISKKLKNSLRGQNRGKHMKSLRKDVKFRLVFKGSGYNFILNRVLHCNWFVPCFILHDLWLKVC</sequence>
<accession>A0A8J4R8G8</accession>
<comment type="caution">
    <text evidence="2">The sequence shown here is derived from an EMBL/GenBank/DDBJ whole genome shotgun (WGS) entry which is preliminary data.</text>
</comment>
<gene>
    <name evidence="2" type="ORF">CMV_016161</name>
</gene>
<name>A0A8J4R8G8_9ROSI</name>
<keyword evidence="3" id="KW-1185">Reference proteome</keyword>
<evidence type="ECO:0000256" key="1">
    <source>
        <dbReference type="SAM" id="MobiDB-lite"/>
    </source>
</evidence>